<gene>
    <name evidence="2" type="ORF">HG542_09505</name>
</gene>
<dbReference type="Gene3D" id="3.40.640.10">
    <property type="entry name" value="Type I PLP-dependent aspartate aminotransferase-like (Major domain)"/>
    <property type="match status" value="1"/>
</dbReference>
<reference evidence="2 3" key="1">
    <citation type="submission" date="2020-04" db="EMBL/GenBank/DDBJ databases">
        <title>Draft Genome Sequence of Streptomyces morookaense DSM 40503, an 8-azaguanine-producing strain.</title>
        <authorList>
            <person name="Qi J."/>
            <person name="Gao J.-M."/>
        </authorList>
    </citation>
    <scope>NUCLEOTIDE SEQUENCE [LARGE SCALE GENOMIC DNA]</scope>
    <source>
        <strain evidence="2 3">DSM 40503</strain>
    </source>
</reference>
<dbReference type="PANTHER" id="PTHR43586:SF21">
    <property type="entry name" value="PYRIDOXAL PHOSPHATE (PLP)-DEPENDENT ASPARTATE AMINOTRANSFERASE SUPERFAMILY"/>
    <property type="match status" value="1"/>
</dbReference>
<dbReference type="EMBL" id="JABBXF010000016">
    <property type="protein sequence ID" value="NVK77901.1"/>
    <property type="molecule type" value="Genomic_DNA"/>
</dbReference>
<accession>A0A7Y7B2L9</accession>
<dbReference type="InterPro" id="IPR015422">
    <property type="entry name" value="PyrdxlP-dep_Trfase_small"/>
</dbReference>
<dbReference type="Pfam" id="PF00266">
    <property type="entry name" value="Aminotran_5"/>
    <property type="match status" value="1"/>
</dbReference>
<feature type="domain" description="Aminotransferase class V" evidence="1">
    <location>
        <begin position="77"/>
        <end position="286"/>
    </location>
</feature>
<dbReference type="AlphaFoldDB" id="A0A7Y7B2L9"/>
<evidence type="ECO:0000259" key="1">
    <source>
        <dbReference type="Pfam" id="PF00266"/>
    </source>
</evidence>
<keyword evidence="2" id="KW-0032">Aminotransferase</keyword>
<comment type="caution">
    <text evidence="2">The sequence shown here is derived from an EMBL/GenBank/DDBJ whole genome shotgun (WGS) entry which is preliminary data.</text>
</comment>
<evidence type="ECO:0000313" key="3">
    <source>
        <dbReference type="Proteomes" id="UP000587462"/>
    </source>
</evidence>
<organism evidence="2 3">
    <name type="scientific">Streptomyces morookaense</name>
    <name type="common">Streptoverticillium morookaense</name>
    <dbReference type="NCBI Taxonomy" id="1970"/>
    <lineage>
        <taxon>Bacteria</taxon>
        <taxon>Bacillati</taxon>
        <taxon>Actinomycetota</taxon>
        <taxon>Actinomycetes</taxon>
        <taxon>Kitasatosporales</taxon>
        <taxon>Streptomycetaceae</taxon>
        <taxon>Streptomyces</taxon>
    </lineage>
</organism>
<dbReference type="GO" id="GO:0008483">
    <property type="term" value="F:transaminase activity"/>
    <property type="evidence" value="ECO:0007669"/>
    <property type="project" value="UniProtKB-KW"/>
</dbReference>
<dbReference type="InterPro" id="IPR000192">
    <property type="entry name" value="Aminotrans_V_dom"/>
</dbReference>
<name>A0A7Y7B2L9_STRMO</name>
<dbReference type="Gene3D" id="3.90.1150.10">
    <property type="entry name" value="Aspartate Aminotransferase, domain 1"/>
    <property type="match status" value="1"/>
</dbReference>
<proteinExistence type="predicted"/>
<evidence type="ECO:0000313" key="2">
    <source>
        <dbReference type="EMBL" id="NVK77901.1"/>
    </source>
</evidence>
<protein>
    <submittedName>
        <fullName evidence="2">Aminotransferase class V-fold PLP-dependent enzyme</fullName>
    </submittedName>
</protein>
<keyword evidence="2" id="KW-0808">Transferase</keyword>
<sequence length="348" mass="36480">MRDAFGAEFDVPQGYLNTPSIGIPPGVAADAVAAGVDRWRRGADTPDDFDEAVALSRQGYADLIGVPIGRVAVGTAVSQLLAPVAAGLPDGAKVLVAEGEFTSTTFPFAAQAHRGVTVTEVHLAELPAALPGHDVAAVSVVQSADGARVDLDALREARERSGVPVVLDVTQAAGWTPLRLDWADWVVAAGYKWLLSPRGAAWMAVHPRALERVIPVNAGWYAGEEPMQTVYGMPLRLAKGSRRLDLAPVWLAHLGAAAALPYLASLDLAAVHSHCAALADTLLTRLGLPARGSAIVALDADADGLAAAGVTASTRAGKARLGFHLYNTVDDVERVLDALRPRRTRPCR</sequence>
<dbReference type="RefSeq" id="WP_171079671.1">
    <property type="nucleotide sequence ID" value="NZ_BNBU01000003.1"/>
</dbReference>
<keyword evidence="3" id="KW-1185">Reference proteome</keyword>
<dbReference type="PANTHER" id="PTHR43586">
    <property type="entry name" value="CYSTEINE DESULFURASE"/>
    <property type="match status" value="1"/>
</dbReference>
<dbReference type="Proteomes" id="UP000587462">
    <property type="component" value="Unassembled WGS sequence"/>
</dbReference>
<dbReference type="InterPro" id="IPR015421">
    <property type="entry name" value="PyrdxlP-dep_Trfase_major"/>
</dbReference>
<dbReference type="SUPFAM" id="SSF53383">
    <property type="entry name" value="PLP-dependent transferases"/>
    <property type="match status" value="1"/>
</dbReference>
<dbReference type="InterPro" id="IPR015424">
    <property type="entry name" value="PyrdxlP-dep_Trfase"/>
</dbReference>